<dbReference type="GO" id="GO:0006310">
    <property type="term" value="P:DNA recombination"/>
    <property type="evidence" value="ECO:0007669"/>
    <property type="project" value="TreeGrafter"/>
</dbReference>
<comment type="caution">
    <text evidence="10">The sequence shown here is derived from an EMBL/GenBank/DDBJ whole genome shotgun (WGS) entry which is preliminary data.</text>
</comment>
<dbReference type="EC" id="5.6.2.4" evidence="7"/>
<dbReference type="GO" id="GO:0003677">
    <property type="term" value="F:DNA binding"/>
    <property type="evidence" value="ECO:0007669"/>
    <property type="project" value="UniProtKB-KW"/>
</dbReference>
<name>A0A5B6TKW2_9BACT</name>
<evidence type="ECO:0000256" key="1">
    <source>
        <dbReference type="ARBA" id="ARBA00005446"/>
    </source>
</evidence>
<dbReference type="InterPro" id="IPR001650">
    <property type="entry name" value="Helicase_C-like"/>
</dbReference>
<dbReference type="AlphaFoldDB" id="A0A5B6TKW2"/>
<keyword evidence="10" id="KW-0347">Helicase</keyword>
<comment type="similarity">
    <text evidence="1">Belongs to the helicase family. RecQ subfamily.</text>
</comment>
<dbReference type="InterPro" id="IPR014001">
    <property type="entry name" value="Helicase_ATP-bd"/>
</dbReference>
<evidence type="ECO:0000256" key="7">
    <source>
        <dbReference type="ARBA" id="ARBA00034808"/>
    </source>
</evidence>
<dbReference type="GO" id="GO:0006281">
    <property type="term" value="P:DNA repair"/>
    <property type="evidence" value="ECO:0007669"/>
    <property type="project" value="TreeGrafter"/>
</dbReference>
<gene>
    <name evidence="10" type="ORF">FOA19_20350</name>
</gene>
<feature type="domain" description="Helicase C-terminal" evidence="9">
    <location>
        <begin position="532"/>
        <end position="728"/>
    </location>
</feature>
<dbReference type="CDD" id="cd17920">
    <property type="entry name" value="DEXHc_RecQ"/>
    <property type="match status" value="1"/>
</dbReference>
<accession>A0A5B6TKW2</accession>
<dbReference type="PROSITE" id="PS51194">
    <property type="entry name" value="HELICASE_CTER"/>
    <property type="match status" value="1"/>
</dbReference>
<keyword evidence="11" id="KW-1185">Reference proteome</keyword>
<keyword evidence="2" id="KW-0547">Nucleotide-binding</keyword>
<dbReference type="GO" id="GO:0043138">
    <property type="term" value="F:3'-5' DNA helicase activity"/>
    <property type="evidence" value="ECO:0007669"/>
    <property type="project" value="UniProtKB-EC"/>
</dbReference>
<dbReference type="SUPFAM" id="SSF52540">
    <property type="entry name" value="P-loop containing nucleoside triphosphate hydrolases"/>
    <property type="match status" value="1"/>
</dbReference>
<dbReference type="Pfam" id="PF00270">
    <property type="entry name" value="DEAD"/>
    <property type="match status" value="1"/>
</dbReference>
<dbReference type="InterPro" id="IPR011545">
    <property type="entry name" value="DEAD/DEAH_box_helicase_dom"/>
</dbReference>
<dbReference type="PANTHER" id="PTHR13710">
    <property type="entry name" value="DNA HELICASE RECQ FAMILY MEMBER"/>
    <property type="match status" value="1"/>
</dbReference>
<keyword evidence="10" id="KW-0378">Hydrolase</keyword>
<dbReference type="Gene3D" id="3.40.50.300">
    <property type="entry name" value="P-loop containing nucleotide triphosphate hydrolases"/>
    <property type="match status" value="2"/>
</dbReference>
<evidence type="ECO:0000313" key="10">
    <source>
        <dbReference type="EMBL" id="KAA3436732.1"/>
    </source>
</evidence>
<evidence type="ECO:0000256" key="6">
    <source>
        <dbReference type="ARBA" id="ARBA00034617"/>
    </source>
</evidence>
<dbReference type="GO" id="GO:0005524">
    <property type="term" value="F:ATP binding"/>
    <property type="evidence" value="ECO:0007669"/>
    <property type="project" value="UniProtKB-KW"/>
</dbReference>
<evidence type="ECO:0000256" key="2">
    <source>
        <dbReference type="ARBA" id="ARBA00022741"/>
    </source>
</evidence>
<evidence type="ECO:0000256" key="3">
    <source>
        <dbReference type="ARBA" id="ARBA00022840"/>
    </source>
</evidence>
<dbReference type="PROSITE" id="PS51192">
    <property type="entry name" value="HELICASE_ATP_BIND_1"/>
    <property type="match status" value="1"/>
</dbReference>
<sequence>MTVFRAGYYVDELNERLRQIVGDDILSKFYADYQYFTISNLPDFINYDDAAPLLKVAWNIITRGIPARASISLSTSIAETHFQGAFLGFQKDRGIISAKFDDSFFENLEKVTACHLLTHFNTYSKEDVVELGSKYLALYQVLTDLIVAAQIQTTILLALLDGEYDRVVNVQIKGIQPYLSNAITKDLNDLFTALNSLAHTNEAKIPLIEPGAGAILISTNAEDKACKVVTSFVAHDTEKDYHDKVLTDRRINYAALGKVIEQEVDSKYTQHFQYKTKKQENGLLYFLNNIFRKTNFRAGQEAIINRAIQGKDVIGLLPTGGGKSLTYQICAILHPGVTIVVDPINSLMKDQYDKLNENGITKTAYINSFNTKDERQKNIEMLTESKFLILFVSPERFQIEVFRNSLYSCKNNGVYYSYAVIDEAHCVSEWGHDFRHTYLKLAQNLKRFCISKSGNLTLYGLTATASFDVLADVQRELDISENAIVSLPAEAIDRKELNFEILKVDSPIHEDMEYWQREKALGELKYPIIKRTIEQLPEKIKKHENAYGYFEPKENFFHLSNDRYQNAGVIFCPTKSNKLANGVISLNDYLKKFTYLKTGTFFGGSDDDTIKDSRIESQAELSYQNQDDFIRNKSNLMIATKAFGMGIDKPNIRYSIHYSFPNSVESFYQEAGRAGRDGYPSICSIVYHPSDIQTNYDFYRNAFKGVEREKQIINELLEEVKYEDNFYVNVLKRQVQDKFPEVGSMKLYKDRYIYVNGPWKDDQSKRITIGNIDLERALKSYPDAVKNFDISKANEILDFAKSIIQKEVPNRNYFEWLNTKSTDGIKTLLQSEQKESYSLKIGFANDTITKMKDVLVGVGYKEFEEVIIRAAYNFSSSEFDFIENLRYQYGKFTAFTQELSLNPNTISYLKDNYYNIRNSADTQRAIYRLSLAGIIDDYVIDYVGSFIEVRFKAKTENEYKKHFRTYLKRYLGNQSTNEWMAKVEDSEEDSILEKVLYTLIEFIDKVISEKRKLSIDYMQGLCNIGFEQGDKAFRDNIIYYFTSKYARIDFLPKDTDGGKLESTAIVRKYLDYISEPPDGLGGEIDNAKHLRGACANLRISMTEENASIDLLTSYSLFALDTKETDSIEMSNTRPLVSQAIQLYRKGFKRLLQIEDWASVKHLIQIFNNKVLDINPAIQPLIAPLTDELLLNRTVFRLNSYLNKIS</sequence>
<dbReference type="SMART" id="SM00487">
    <property type="entry name" value="DEXDc"/>
    <property type="match status" value="1"/>
</dbReference>
<organism evidence="10 11">
    <name type="scientific">Rufibacter hautae</name>
    <dbReference type="NCBI Taxonomy" id="2595005"/>
    <lineage>
        <taxon>Bacteria</taxon>
        <taxon>Pseudomonadati</taxon>
        <taxon>Bacteroidota</taxon>
        <taxon>Cytophagia</taxon>
        <taxon>Cytophagales</taxon>
        <taxon>Hymenobacteraceae</taxon>
        <taxon>Rufibacter</taxon>
    </lineage>
</organism>
<dbReference type="Pfam" id="PF00271">
    <property type="entry name" value="Helicase_C"/>
    <property type="match status" value="1"/>
</dbReference>
<reference evidence="10 11" key="1">
    <citation type="submission" date="2019-07" db="EMBL/GenBank/DDBJ databases">
        <title>Rufibacter sp. nov., isolated from lake sediment.</title>
        <authorList>
            <person name="Qu J.-H."/>
        </authorList>
    </citation>
    <scope>NUCLEOTIDE SEQUENCE [LARGE SCALE GENOMIC DNA]</scope>
    <source>
        <strain evidence="10 11">NBS58-1</strain>
    </source>
</reference>
<dbReference type="EMBL" id="VKKY01000003">
    <property type="protein sequence ID" value="KAA3436732.1"/>
    <property type="molecule type" value="Genomic_DNA"/>
</dbReference>
<keyword evidence="4" id="KW-0238">DNA-binding</keyword>
<evidence type="ECO:0000313" key="11">
    <source>
        <dbReference type="Proteomes" id="UP000324133"/>
    </source>
</evidence>
<evidence type="ECO:0000259" key="9">
    <source>
        <dbReference type="PROSITE" id="PS51194"/>
    </source>
</evidence>
<keyword evidence="3" id="KW-0067">ATP-binding</keyword>
<dbReference type="RefSeq" id="WP_149092671.1">
    <property type="nucleotide sequence ID" value="NZ_VKKY01000003.1"/>
</dbReference>
<dbReference type="Proteomes" id="UP000324133">
    <property type="component" value="Unassembled WGS sequence"/>
</dbReference>
<keyword evidence="5" id="KW-0413">Isomerase</keyword>
<dbReference type="GO" id="GO:0009378">
    <property type="term" value="F:four-way junction helicase activity"/>
    <property type="evidence" value="ECO:0007669"/>
    <property type="project" value="TreeGrafter"/>
</dbReference>
<evidence type="ECO:0000259" key="8">
    <source>
        <dbReference type="PROSITE" id="PS51192"/>
    </source>
</evidence>
<feature type="domain" description="Helicase ATP-binding" evidence="8">
    <location>
        <begin position="304"/>
        <end position="483"/>
    </location>
</feature>
<comment type="catalytic activity">
    <reaction evidence="6">
        <text>Couples ATP hydrolysis with the unwinding of duplex DNA by translocating in the 3'-5' direction.</text>
        <dbReference type="EC" id="5.6.2.4"/>
    </reaction>
</comment>
<evidence type="ECO:0000256" key="4">
    <source>
        <dbReference type="ARBA" id="ARBA00023125"/>
    </source>
</evidence>
<dbReference type="OrthoDB" id="9763310at2"/>
<dbReference type="GO" id="GO:0043590">
    <property type="term" value="C:bacterial nucleoid"/>
    <property type="evidence" value="ECO:0007669"/>
    <property type="project" value="TreeGrafter"/>
</dbReference>
<dbReference type="GO" id="GO:0030894">
    <property type="term" value="C:replisome"/>
    <property type="evidence" value="ECO:0007669"/>
    <property type="project" value="TreeGrafter"/>
</dbReference>
<proteinExistence type="inferred from homology"/>
<protein>
    <recommendedName>
        <fullName evidence="7">DNA 3'-5' helicase</fullName>
        <ecNumber evidence="7">5.6.2.4</ecNumber>
    </recommendedName>
</protein>
<dbReference type="InterPro" id="IPR027417">
    <property type="entry name" value="P-loop_NTPase"/>
</dbReference>
<evidence type="ECO:0000256" key="5">
    <source>
        <dbReference type="ARBA" id="ARBA00023235"/>
    </source>
</evidence>
<dbReference type="SMART" id="SM00490">
    <property type="entry name" value="HELICc"/>
    <property type="match status" value="1"/>
</dbReference>
<dbReference type="GO" id="GO:0005737">
    <property type="term" value="C:cytoplasm"/>
    <property type="evidence" value="ECO:0007669"/>
    <property type="project" value="TreeGrafter"/>
</dbReference>
<dbReference type="PANTHER" id="PTHR13710:SF105">
    <property type="entry name" value="ATP-DEPENDENT DNA HELICASE Q1"/>
    <property type="match status" value="1"/>
</dbReference>